<proteinExistence type="predicted"/>
<evidence type="ECO:0000313" key="2">
    <source>
        <dbReference type="EMBL" id="RAV74948.1"/>
    </source>
</evidence>
<evidence type="ECO:0000313" key="3">
    <source>
        <dbReference type="Proteomes" id="UP000251923"/>
    </source>
</evidence>
<dbReference type="Proteomes" id="UP000251923">
    <property type="component" value="Unassembled WGS sequence"/>
</dbReference>
<keyword evidence="1" id="KW-1133">Transmembrane helix</keyword>
<protein>
    <submittedName>
        <fullName evidence="2">Uncharacterized protein</fullName>
    </submittedName>
</protein>
<evidence type="ECO:0000256" key="1">
    <source>
        <dbReference type="SAM" id="Phobius"/>
    </source>
</evidence>
<sequence>MESAAIRRSFWALAGLMWRARAAFWARNGWHKRDIMVLIAKWRALGLFSLLFLRIGLDGVGGAE</sequence>
<dbReference type="AlphaFoldDB" id="A0A329NV99"/>
<feature type="transmembrane region" description="Helical" evidence="1">
    <location>
        <begin position="38"/>
        <end position="57"/>
    </location>
</feature>
<dbReference type="EMBL" id="QMHM01000105">
    <property type="protein sequence ID" value="RAV74948.1"/>
    <property type="molecule type" value="Genomic_DNA"/>
</dbReference>
<accession>A0A329NV99</accession>
<reference evidence="2 3" key="1">
    <citation type="submission" date="2018-04" db="EMBL/GenBank/DDBJ databases">
        <title>Aerococcus urinae genomes.</title>
        <authorList>
            <person name="Hilt E."/>
            <person name="Gilbert N.M."/>
            <person name="Thomas-White K."/>
            <person name="Putonti C."/>
            <person name="Lewis A.L."/>
            <person name="Visck K.L."/>
            <person name="Wolfe A.J."/>
        </authorList>
    </citation>
    <scope>NUCLEOTIDE SEQUENCE [LARGE SCALE GENOMIC DNA]</scope>
    <source>
        <strain evidence="2 3">UMB7480</strain>
    </source>
</reference>
<name>A0A329NV99_9LACT</name>
<keyword evidence="1" id="KW-0812">Transmembrane</keyword>
<comment type="caution">
    <text evidence="2">The sequence shown here is derived from an EMBL/GenBank/DDBJ whole genome shotgun (WGS) entry which is preliminary data.</text>
</comment>
<gene>
    <name evidence="2" type="ORF">DBT54_10205</name>
</gene>
<organism evidence="2 3">
    <name type="scientific">Aerococcus urinae</name>
    <dbReference type="NCBI Taxonomy" id="1376"/>
    <lineage>
        <taxon>Bacteria</taxon>
        <taxon>Bacillati</taxon>
        <taxon>Bacillota</taxon>
        <taxon>Bacilli</taxon>
        <taxon>Lactobacillales</taxon>
        <taxon>Aerococcaceae</taxon>
        <taxon>Aerococcus</taxon>
    </lineage>
</organism>
<keyword evidence="1" id="KW-0472">Membrane</keyword>